<gene>
    <name evidence="4" type="ORF">SAMN05661012_05740</name>
    <name evidence="5" type="ORF">SR876_03010</name>
</gene>
<dbReference type="SMART" id="SM00028">
    <property type="entry name" value="TPR"/>
    <property type="match status" value="2"/>
</dbReference>
<sequence length="100" mass="11590">MLNMVLELSPNDGVAYNNRGYVKYKKNDLKEALKDIERAIKYYPANSYAFRNRALIYFAMKQPDKACVDLQRAIQLGFTPMYGNEVQELLEKHCLLNGTH</sequence>
<dbReference type="Gene3D" id="1.25.40.10">
    <property type="entry name" value="Tetratricopeptide repeat domain"/>
    <property type="match status" value="1"/>
</dbReference>
<dbReference type="InterPro" id="IPR019734">
    <property type="entry name" value="TPR_rpt"/>
</dbReference>
<dbReference type="PANTHER" id="PTHR44858:SF1">
    <property type="entry name" value="UDP-N-ACETYLGLUCOSAMINE--PEPTIDE N-ACETYLGLUCOSAMINYLTRANSFERASE SPINDLY-RELATED"/>
    <property type="match status" value="1"/>
</dbReference>
<evidence type="ECO:0000256" key="3">
    <source>
        <dbReference type="PROSITE-ProRule" id="PRU00339"/>
    </source>
</evidence>
<keyword evidence="2 3" id="KW-0802">TPR repeat</keyword>
<dbReference type="AlphaFoldDB" id="A0A1K1SM89"/>
<dbReference type="OrthoDB" id="1334785at2"/>
<dbReference type="Proteomes" id="UP001326715">
    <property type="component" value="Chromosome"/>
</dbReference>
<protein>
    <submittedName>
        <fullName evidence="4">TPR repeat-containing protein</fullName>
    </submittedName>
    <submittedName>
        <fullName evidence="5">Tetratricopeptide repeat protein</fullName>
    </submittedName>
</protein>
<dbReference type="Pfam" id="PF13181">
    <property type="entry name" value="TPR_8"/>
    <property type="match status" value="1"/>
</dbReference>
<dbReference type="Pfam" id="PF00515">
    <property type="entry name" value="TPR_1"/>
    <property type="match status" value="1"/>
</dbReference>
<evidence type="ECO:0000313" key="7">
    <source>
        <dbReference type="Proteomes" id="UP001326715"/>
    </source>
</evidence>
<dbReference type="STRING" id="1004.SAMN05661012_05740"/>
<name>A0A1K1SM89_9BACT</name>
<reference evidence="4 6" key="1">
    <citation type="submission" date="2016-11" db="EMBL/GenBank/DDBJ databases">
        <authorList>
            <person name="Jaros S."/>
            <person name="Januszkiewicz K."/>
            <person name="Wedrychowicz H."/>
        </authorList>
    </citation>
    <scope>NUCLEOTIDE SEQUENCE [LARGE SCALE GENOMIC DNA]</scope>
    <source>
        <strain evidence="4 6">DSM 784</strain>
    </source>
</reference>
<dbReference type="PANTHER" id="PTHR44858">
    <property type="entry name" value="TETRATRICOPEPTIDE REPEAT PROTEIN 6"/>
    <property type="match status" value="1"/>
</dbReference>
<dbReference type="InterPro" id="IPR011990">
    <property type="entry name" value="TPR-like_helical_dom_sf"/>
</dbReference>
<dbReference type="InterPro" id="IPR050498">
    <property type="entry name" value="Ycf3"/>
</dbReference>
<dbReference type="EMBL" id="FPIZ01000026">
    <property type="protein sequence ID" value="SFW85433.1"/>
    <property type="molecule type" value="Genomic_DNA"/>
</dbReference>
<keyword evidence="7" id="KW-1185">Reference proteome</keyword>
<reference evidence="5 7" key="2">
    <citation type="submission" date="2023-11" db="EMBL/GenBank/DDBJ databases">
        <title>MicrobeMod: A computational toolkit for identifying prokaryotic methylation and restriction-modification with nanopore sequencing.</title>
        <authorList>
            <person name="Crits-Christoph A."/>
            <person name="Kang S.C."/>
            <person name="Lee H."/>
            <person name="Ostrov N."/>
        </authorList>
    </citation>
    <scope>NUCLEOTIDE SEQUENCE [LARGE SCALE GENOMIC DNA]</scope>
    <source>
        <strain evidence="5 7">ATCC 23090</strain>
    </source>
</reference>
<dbReference type="PROSITE" id="PS50005">
    <property type="entry name" value="TPR"/>
    <property type="match status" value="1"/>
</dbReference>
<feature type="repeat" description="TPR" evidence="3">
    <location>
        <begin position="13"/>
        <end position="46"/>
    </location>
</feature>
<keyword evidence="1" id="KW-0677">Repeat</keyword>
<dbReference type="SUPFAM" id="SSF48452">
    <property type="entry name" value="TPR-like"/>
    <property type="match status" value="1"/>
</dbReference>
<evidence type="ECO:0000313" key="5">
    <source>
        <dbReference type="EMBL" id="WQG90451.1"/>
    </source>
</evidence>
<proteinExistence type="predicted"/>
<dbReference type="RefSeq" id="WP_072365032.1">
    <property type="nucleotide sequence ID" value="NZ_CP139972.1"/>
</dbReference>
<evidence type="ECO:0000256" key="2">
    <source>
        <dbReference type="ARBA" id="ARBA00022803"/>
    </source>
</evidence>
<dbReference type="Proteomes" id="UP000183788">
    <property type="component" value="Unassembled WGS sequence"/>
</dbReference>
<dbReference type="EMBL" id="CP140154">
    <property type="protein sequence ID" value="WQG90451.1"/>
    <property type="molecule type" value="Genomic_DNA"/>
</dbReference>
<accession>A0A1K1SM89</accession>
<evidence type="ECO:0000313" key="4">
    <source>
        <dbReference type="EMBL" id="SFW85433.1"/>
    </source>
</evidence>
<evidence type="ECO:0000313" key="6">
    <source>
        <dbReference type="Proteomes" id="UP000183788"/>
    </source>
</evidence>
<evidence type="ECO:0000256" key="1">
    <source>
        <dbReference type="ARBA" id="ARBA00022737"/>
    </source>
</evidence>
<organism evidence="4 6">
    <name type="scientific">Chitinophaga sancti</name>
    <dbReference type="NCBI Taxonomy" id="1004"/>
    <lineage>
        <taxon>Bacteria</taxon>
        <taxon>Pseudomonadati</taxon>
        <taxon>Bacteroidota</taxon>
        <taxon>Chitinophagia</taxon>
        <taxon>Chitinophagales</taxon>
        <taxon>Chitinophagaceae</taxon>
        <taxon>Chitinophaga</taxon>
    </lineage>
</organism>